<dbReference type="Pfam" id="PF07715">
    <property type="entry name" value="Plug"/>
    <property type="match status" value="1"/>
</dbReference>
<dbReference type="InterPro" id="IPR037066">
    <property type="entry name" value="Plug_dom_sf"/>
</dbReference>
<keyword evidence="5" id="KW-0997">Cell inner membrane</keyword>
<evidence type="ECO:0000259" key="10">
    <source>
        <dbReference type="PROSITE" id="PS52015"/>
    </source>
</evidence>
<dbReference type="SUPFAM" id="SSF49452">
    <property type="entry name" value="Starch-binding domain-like"/>
    <property type="match status" value="1"/>
</dbReference>
<gene>
    <name evidence="11" type="ORF">rosag_02810</name>
</gene>
<dbReference type="Pfam" id="PF13620">
    <property type="entry name" value="CarboxypepD_reg"/>
    <property type="match status" value="1"/>
</dbReference>
<evidence type="ECO:0000256" key="9">
    <source>
        <dbReference type="ARBA" id="ARBA00023136"/>
    </source>
</evidence>
<dbReference type="SUPFAM" id="SSF74653">
    <property type="entry name" value="TolA/TonB C-terminal domain"/>
    <property type="match status" value="1"/>
</dbReference>
<evidence type="ECO:0000256" key="7">
    <source>
        <dbReference type="ARBA" id="ARBA00022927"/>
    </source>
</evidence>
<protein>
    <recommendedName>
        <fullName evidence="10">TonB C-terminal domain-containing protein</fullName>
    </recommendedName>
</protein>
<dbReference type="SUPFAM" id="SSF56935">
    <property type="entry name" value="Porins"/>
    <property type="match status" value="1"/>
</dbReference>
<dbReference type="AlphaFoldDB" id="A0AA37QDJ0"/>
<dbReference type="GO" id="GO:0030246">
    <property type="term" value="F:carbohydrate binding"/>
    <property type="evidence" value="ECO:0007669"/>
    <property type="project" value="InterPro"/>
</dbReference>
<keyword evidence="9" id="KW-0472">Membrane</keyword>
<dbReference type="InterPro" id="IPR013784">
    <property type="entry name" value="Carb-bd-like_fold"/>
</dbReference>
<keyword evidence="4" id="KW-1003">Cell membrane</keyword>
<dbReference type="Gene3D" id="2.60.40.1120">
    <property type="entry name" value="Carboxypeptidase-like, regulatory domain"/>
    <property type="match status" value="1"/>
</dbReference>
<evidence type="ECO:0000256" key="4">
    <source>
        <dbReference type="ARBA" id="ARBA00022475"/>
    </source>
</evidence>
<dbReference type="PANTHER" id="PTHR33446">
    <property type="entry name" value="PROTEIN TONB-RELATED"/>
    <property type="match status" value="1"/>
</dbReference>
<feature type="domain" description="TonB C-terminal" evidence="10">
    <location>
        <begin position="304"/>
        <end position="398"/>
    </location>
</feature>
<dbReference type="Gene3D" id="2.170.130.10">
    <property type="entry name" value="TonB-dependent receptor, plug domain"/>
    <property type="match status" value="1"/>
</dbReference>
<evidence type="ECO:0000313" key="12">
    <source>
        <dbReference type="Proteomes" id="UP001161325"/>
    </source>
</evidence>
<evidence type="ECO:0000256" key="3">
    <source>
        <dbReference type="ARBA" id="ARBA00022448"/>
    </source>
</evidence>
<evidence type="ECO:0000256" key="6">
    <source>
        <dbReference type="ARBA" id="ARBA00022692"/>
    </source>
</evidence>
<sequence>MLPPPLAPMAGIPRRIAHARHALRRASLLTALLLGVPCAAARAQGDTTGAVGGVVRGPGGVAIVGAEVVLTPARGPGGGTVIARRVFTDETGKFQVSGLPNGRASVAVRRIGYRPAVRDVEVPLAAALTMALEAVPQAIAAVVVKDRRVKHTGWAAPFYERRERGHGRYIGKEEIDRRNAMRTTDVLRSVPGLAISTSMYGSAIRMRGARCSPLIWIDGTPALAGYLDVDNFQPHTLEGIEVYSGVSTVPVELRGPRGEEACGVIAIWSRMPEPRRRGPKKVYTADDLANLVATATVYTADQVDQAAAPDTANPIAPYYPEALKRAKTAGDVLIEFVVDTAGIPELETVGIVAASHPAFGTAARDAVAAARFIPAFRAGKPVRQLVQVPVKFELTSGS</sequence>
<accession>A0AA37QDJ0</accession>
<proteinExistence type="inferred from homology"/>
<keyword evidence="8" id="KW-1133">Transmembrane helix</keyword>
<dbReference type="EMBL" id="BRXS01000001">
    <property type="protein sequence ID" value="GLC23768.1"/>
    <property type="molecule type" value="Genomic_DNA"/>
</dbReference>
<evidence type="ECO:0000256" key="1">
    <source>
        <dbReference type="ARBA" id="ARBA00004383"/>
    </source>
</evidence>
<dbReference type="GO" id="GO:0005886">
    <property type="term" value="C:plasma membrane"/>
    <property type="evidence" value="ECO:0007669"/>
    <property type="project" value="UniProtKB-SubCell"/>
</dbReference>
<evidence type="ECO:0000256" key="8">
    <source>
        <dbReference type="ARBA" id="ARBA00022989"/>
    </source>
</evidence>
<dbReference type="Gene3D" id="3.30.1150.10">
    <property type="match status" value="1"/>
</dbReference>
<evidence type="ECO:0000256" key="5">
    <source>
        <dbReference type="ARBA" id="ARBA00022519"/>
    </source>
</evidence>
<evidence type="ECO:0000256" key="2">
    <source>
        <dbReference type="ARBA" id="ARBA00006555"/>
    </source>
</evidence>
<keyword evidence="3" id="KW-0813">Transport</keyword>
<keyword evidence="6" id="KW-0812">Transmembrane</keyword>
<comment type="subcellular location">
    <subcellularLocation>
        <location evidence="1">Cell inner membrane</location>
        <topology evidence="1">Single-pass membrane protein</topology>
        <orientation evidence="1">Periplasmic side</orientation>
    </subcellularLocation>
</comment>
<dbReference type="NCBIfam" id="TIGR01352">
    <property type="entry name" value="tonB_Cterm"/>
    <property type="match status" value="1"/>
</dbReference>
<keyword evidence="12" id="KW-1185">Reference proteome</keyword>
<dbReference type="InterPro" id="IPR006260">
    <property type="entry name" value="TonB/TolA_C"/>
</dbReference>
<comment type="similarity">
    <text evidence="2">Belongs to the TonB family.</text>
</comment>
<evidence type="ECO:0000313" key="11">
    <source>
        <dbReference type="EMBL" id="GLC23768.1"/>
    </source>
</evidence>
<dbReference type="PROSITE" id="PS52015">
    <property type="entry name" value="TONB_CTD"/>
    <property type="match status" value="1"/>
</dbReference>
<keyword evidence="7" id="KW-0653">Protein transport</keyword>
<dbReference type="Pfam" id="PF03544">
    <property type="entry name" value="TonB_C"/>
    <property type="match status" value="1"/>
</dbReference>
<comment type="caution">
    <text evidence="11">The sequence shown here is derived from an EMBL/GenBank/DDBJ whole genome shotgun (WGS) entry which is preliminary data.</text>
</comment>
<dbReference type="GO" id="GO:0015031">
    <property type="term" value="P:protein transport"/>
    <property type="evidence" value="ECO:0007669"/>
    <property type="project" value="UniProtKB-KW"/>
</dbReference>
<organism evidence="11 12">
    <name type="scientific">Roseisolibacter agri</name>
    <dbReference type="NCBI Taxonomy" id="2014610"/>
    <lineage>
        <taxon>Bacteria</taxon>
        <taxon>Pseudomonadati</taxon>
        <taxon>Gemmatimonadota</taxon>
        <taxon>Gemmatimonadia</taxon>
        <taxon>Gemmatimonadales</taxon>
        <taxon>Gemmatimonadaceae</taxon>
        <taxon>Roseisolibacter</taxon>
    </lineage>
</organism>
<dbReference type="InterPro" id="IPR051045">
    <property type="entry name" value="TonB-dependent_transducer"/>
</dbReference>
<dbReference type="InterPro" id="IPR037682">
    <property type="entry name" value="TonB_C"/>
</dbReference>
<dbReference type="Proteomes" id="UP001161325">
    <property type="component" value="Unassembled WGS sequence"/>
</dbReference>
<reference evidence="11" key="1">
    <citation type="submission" date="2022-08" db="EMBL/GenBank/DDBJ databases">
        <title>Draft genome sequencing of Roseisolibacter agri AW1220.</title>
        <authorList>
            <person name="Tobiishi Y."/>
            <person name="Tonouchi A."/>
        </authorList>
    </citation>
    <scope>NUCLEOTIDE SEQUENCE</scope>
    <source>
        <strain evidence="11">AW1220</strain>
    </source>
</reference>
<dbReference type="InterPro" id="IPR012910">
    <property type="entry name" value="Plug_dom"/>
</dbReference>
<dbReference type="GO" id="GO:0055085">
    <property type="term" value="P:transmembrane transport"/>
    <property type="evidence" value="ECO:0007669"/>
    <property type="project" value="InterPro"/>
</dbReference>
<name>A0AA37QDJ0_9BACT</name>